<evidence type="ECO:0000313" key="2">
    <source>
        <dbReference type="Proteomes" id="UP000245582"/>
    </source>
</evidence>
<proteinExistence type="predicted"/>
<dbReference type="Proteomes" id="UP000245582">
    <property type="component" value="Unassembled WGS sequence"/>
</dbReference>
<reference evidence="1 2" key="1">
    <citation type="submission" date="2017-11" db="EMBL/GenBank/DDBJ databases">
        <title>Draft genome sequence of Bifidobacterium longum UMA026, isolated from Holstein dairy cow feces.</title>
        <authorList>
            <person name="Albert K."/>
            <person name="Sela D.A."/>
        </authorList>
    </citation>
    <scope>NUCLEOTIDE SEQUENCE [LARGE SCALE GENOMIC DNA]</scope>
    <source>
        <strain evidence="1 2">UMA026</strain>
    </source>
</reference>
<organism evidence="1 2">
    <name type="scientific">Bifidobacterium longum</name>
    <dbReference type="NCBI Taxonomy" id="216816"/>
    <lineage>
        <taxon>Bacteria</taxon>
        <taxon>Bacillati</taxon>
        <taxon>Actinomycetota</taxon>
        <taxon>Actinomycetes</taxon>
        <taxon>Bifidobacteriales</taxon>
        <taxon>Bifidobacteriaceae</taxon>
        <taxon>Bifidobacterium</taxon>
    </lineage>
</organism>
<accession>A0A2U2RTU6</accession>
<protein>
    <submittedName>
        <fullName evidence="1">Uncharacterized protein</fullName>
    </submittedName>
</protein>
<sequence length="259" mass="27735">MTQELIWGKSGSPHIDGNDIGTINLAMRGVGNYVLDYKDKLKATVASANKITIGTGVMSFEGRDIIISAAETVTIESGSQGMKRNDIICEHYHRDTSNGVETTNLVAIKGTPASSNPKDPTIPSGTILGGATDAYMPLWRVPLDGISVGTPVQLFEILTPLKTVGDSVTQMIEAGTLSVKPSALGASYIKFAHPHDAPPLAVTATIAKWSGDEDRGRYVIPTVWDTAKDGFQLRFYRRDLGDWAGSLDCAVSWIAVWAA</sequence>
<gene>
    <name evidence="1" type="ORF">CWE05_03060</name>
</gene>
<dbReference type="EMBL" id="PHUM01000003">
    <property type="protein sequence ID" value="PWH09270.1"/>
    <property type="molecule type" value="Genomic_DNA"/>
</dbReference>
<evidence type="ECO:0000313" key="1">
    <source>
        <dbReference type="EMBL" id="PWH09270.1"/>
    </source>
</evidence>
<name>A0A2U2RTU6_BIFLN</name>
<dbReference type="AlphaFoldDB" id="A0A2U2RTU6"/>
<dbReference type="RefSeq" id="WP_109087509.1">
    <property type="nucleotide sequence ID" value="NZ_PHUM01000003.1"/>
</dbReference>
<comment type="caution">
    <text evidence="1">The sequence shown here is derived from an EMBL/GenBank/DDBJ whole genome shotgun (WGS) entry which is preliminary data.</text>
</comment>